<keyword evidence="2" id="KW-1133">Transmembrane helix</keyword>
<evidence type="ECO:0000256" key="1">
    <source>
        <dbReference type="SAM" id="MobiDB-lite"/>
    </source>
</evidence>
<evidence type="ECO:0000313" key="4">
    <source>
        <dbReference type="EMBL" id="QKV20421.1"/>
    </source>
</evidence>
<keyword evidence="2" id="KW-0812">Transmembrane</keyword>
<feature type="region of interest" description="Disordered" evidence="1">
    <location>
        <begin position="1"/>
        <end position="61"/>
    </location>
</feature>
<proteinExistence type="predicted"/>
<dbReference type="KEGG" id="orm:HTY61_19175"/>
<evidence type="ECO:0000259" key="3">
    <source>
        <dbReference type="Pfam" id="PF10908"/>
    </source>
</evidence>
<feature type="region of interest" description="Disordered" evidence="1">
    <location>
        <begin position="228"/>
        <end position="265"/>
    </location>
</feature>
<evidence type="ECO:0000313" key="5">
    <source>
        <dbReference type="Proteomes" id="UP000509367"/>
    </source>
</evidence>
<sequence length="430" mass="45864">MGQGSRPKRVGACPDRAETERRAAHSPIADRQDREREPHSGTRDLTVQTGQPAKQGRRALSERRRWPALAALALATAIAAASLVADGAAQLSAGLGVAVASADTLRLADAVADGPRRDIATGRSDRVARVAPRDIRATAGPEAAKPAAPDPRRLAALRGTRDPVPSVGAHAWIPGLSETGSTAEVERRIALASVSALPEPVLPDLTEGEAAAEAGIPVPEQRPRIAAAPSPVTANVAAAPERPRTEGGARKSGGTALAYADPEKEVEEETRGGIFGRLFGRRNESLLPGRGSKVAVYDISAKTVYMPNGEKLEAHSGLGKMKDNPRYVHVKNKGPTPPNLYKLRMRESRFHGVEAIRLLPADGKKKYNRDGLLAHTYMYVRGGGKDKSQSNGCVVFKDYDKFLAAFKRGEVKHMIVVPNLKEVPTYMAAL</sequence>
<organism evidence="4 5">
    <name type="scientific">Oricola thermophila</name>
    <dbReference type="NCBI Taxonomy" id="2742145"/>
    <lineage>
        <taxon>Bacteria</taxon>
        <taxon>Pseudomonadati</taxon>
        <taxon>Pseudomonadota</taxon>
        <taxon>Alphaproteobacteria</taxon>
        <taxon>Hyphomicrobiales</taxon>
        <taxon>Ahrensiaceae</taxon>
        <taxon>Oricola</taxon>
    </lineage>
</organism>
<keyword evidence="2" id="KW-0472">Membrane</keyword>
<feature type="compositionally biased region" description="Basic and acidic residues" evidence="1">
    <location>
        <begin position="15"/>
        <end position="42"/>
    </location>
</feature>
<protein>
    <submittedName>
        <fullName evidence="4">DUF2778 domain-containing protein</fullName>
    </submittedName>
</protein>
<dbReference type="Proteomes" id="UP000509367">
    <property type="component" value="Chromosome"/>
</dbReference>
<feature type="domain" description="Tlde1" evidence="3">
    <location>
        <begin position="311"/>
        <end position="419"/>
    </location>
</feature>
<dbReference type="InterPro" id="IPR021225">
    <property type="entry name" value="Tlde1_dom"/>
</dbReference>
<keyword evidence="5" id="KW-1185">Reference proteome</keyword>
<evidence type="ECO:0000256" key="2">
    <source>
        <dbReference type="SAM" id="Phobius"/>
    </source>
</evidence>
<gene>
    <name evidence="4" type="ORF">HTY61_19175</name>
</gene>
<dbReference type="AlphaFoldDB" id="A0A6N1VHP4"/>
<accession>A0A6N1VHP4</accession>
<name>A0A6N1VHP4_9HYPH</name>
<reference evidence="4 5" key="1">
    <citation type="submission" date="2020-06" db="EMBL/GenBank/DDBJ databases">
        <title>Oricola thermophila sp. nov. isolated from a tidal sediments.</title>
        <authorList>
            <person name="Kwon K.K."/>
            <person name="Yang S.-H."/>
            <person name="Park M.-J."/>
        </authorList>
    </citation>
    <scope>NUCLEOTIDE SEQUENCE [LARGE SCALE GENOMIC DNA]</scope>
    <source>
        <strain evidence="4 5">MEBiC13590</strain>
    </source>
</reference>
<feature type="compositionally biased region" description="Polar residues" evidence="1">
    <location>
        <begin position="43"/>
        <end position="52"/>
    </location>
</feature>
<dbReference type="EMBL" id="CP054836">
    <property type="protein sequence ID" value="QKV20421.1"/>
    <property type="molecule type" value="Genomic_DNA"/>
</dbReference>
<dbReference type="Pfam" id="PF10908">
    <property type="entry name" value="Tlde1_dom"/>
    <property type="match status" value="1"/>
</dbReference>
<feature type="transmembrane region" description="Helical" evidence="2">
    <location>
        <begin position="66"/>
        <end position="85"/>
    </location>
</feature>